<proteinExistence type="inferred from homology"/>
<evidence type="ECO:0000313" key="4">
    <source>
        <dbReference type="Proteomes" id="UP001235939"/>
    </source>
</evidence>
<dbReference type="PANTHER" id="PTHR10749">
    <property type="entry name" value="PHOSPHORYLASE B KINASE REGULATORY SUBUNIT"/>
    <property type="match status" value="1"/>
</dbReference>
<accession>A0ABY6K024</accession>
<evidence type="ECO:0000256" key="1">
    <source>
        <dbReference type="RuleBase" id="RU364123"/>
    </source>
</evidence>
<comment type="similarity">
    <text evidence="1">Belongs to the phosphorylase b kinase regulatory chain family.</text>
</comment>
<keyword evidence="1" id="KW-0119">Carbohydrate metabolism</keyword>
<keyword evidence="1" id="KW-0321">Glycogen metabolism</keyword>
<name>A0ABY6K024_9ARAC</name>
<protein>
    <recommendedName>
        <fullName evidence="1">Phosphorylase b kinase regulatory subunit</fullName>
    </recommendedName>
</protein>
<dbReference type="InterPro" id="IPR008734">
    <property type="entry name" value="PHK_A/B_su"/>
</dbReference>
<organism evidence="3 4">
    <name type="scientific">Cordylochernes scorpioides</name>
    <dbReference type="NCBI Taxonomy" id="51811"/>
    <lineage>
        <taxon>Eukaryota</taxon>
        <taxon>Metazoa</taxon>
        <taxon>Ecdysozoa</taxon>
        <taxon>Arthropoda</taxon>
        <taxon>Chelicerata</taxon>
        <taxon>Arachnida</taxon>
        <taxon>Pseudoscorpiones</taxon>
        <taxon>Cheliferoidea</taxon>
        <taxon>Chernetidae</taxon>
        <taxon>Cordylochernes</taxon>
    </lineage>
</organism>
<feature type="compositionally biased region" description="Gly residues" evidence="2">
    <location>
        <begin position="504"/>
        <end position="513"/>
    </location>
</feature>
<sequence length="607" mass="67654">MSSDLVVQVILIAESMRLQAMMGTYGIQTQTPHEVEPVQIWPPSQLVKSWLSINIDIHFDAKPSLEDSILKSSGSEAFLYFKKLFFCLMMVTTLESDVPQVYEFLGINDKLGLKGRPSRPVGSLGTSKLYSICGQTVICFPLIFEVSDFYLSHDMALLIDDIKNELKFVGKYWRMSGRPTVCLLIREEHMRDVHFREMLDLLAMLKKGHCDGLKVRIGRLQHCKKKHKVTSQEKPTTTYMSQAHVSMRQADALLYNFLIKSSKCQSTVWSSNCSDGWQNLISSSCIEHLDFLHLLPEDLLPKFEPFQQLVHTSIGYQSLTDIPKALLYSEPEKDYSVRICTLGPVYHLWDWMTWYRTYLVRLPQYLCTLSQTQEFQNKPTWEVLEALRYVDTLKGQAQLLGILWFREGPHFWIDTCRSYGTCVGGKVRHCGCSAPWDCEGEAGETDPAGWRTPALPGCCRAVVRYCSSVLGKLVDSISPYITSALVNGKQPQLPVKALCPVHGGSGRPLGGGHRPPPDPEGGEGDDLPAVPAPRHLPGRAAAGDHALRGQAHLHPPPALPGGVENQSGVSSHILPVPAGVTSVCVSSWFIQAMTLHMEFVSPHPAVS</sequence>
<evidence type="ECO:0000313" key="3">
    <source>
        <dbReference type="EMBL" id="UYV62294.1"/>
    </source>
</evidence>
<feature type="region of interest" description="Disordered" evidence="2">
    <location>
        <begin position="504"/>
        <end position="540"/>
    </location>
</feature>
<gene>
    <name evidence="3" type="ORF">LAZ67_2000057</name>
</gene>
<keyword evidence="1" id="KW-0636">Prenylation</keyword>
<keyword evidence="1" id="KW-0449">Lipoprotein</keyword>
<keyword evidence="1" id="KW-0112">Calmodulin-binding</keyword>
<comment type="subcellular location">
    <subcellularLocation>
        <location evidence="1">Cell membrane</location>
        <topology evidence="1">Lipid-anchor</topology>
        <orientation evidence="1">Cytoplasmic side</orientation>
    </subcellularLocation>
</comment>
<comment type="pathway">
    <text evidence="1">Glycan biosynthesis; glycogen metabolism.</text>
</comment>
<dbReference type="Proteomes" id="UP001235939">
    <property type="component" value="Chromosome 02"/>
</dbReference>
<dbReference type="PANTHER" id="PTHR10749:SF8">
    <property type="entry name" value="PHOSPHORYLASE B KINASE REGULATORY SUBUNIT BETA"/>
    <property type="match status" value="1"/>
</dbReference>
<keyword evidence="1" id="KW-0472">Membrane</keyword>
<dbReference type="EMBL" id="CP092864">
    <property type="protein sequence ID" value="UYV62294.1"/>
    <property type="molecule type" value="Genomic_DNA"/>
</dbReference>
<keyword evidence="4" id="KW-1185">Reference proteome</keyword>
<keyword evidence="1" id="KW-1003">Cell membrane</keyword>
<comment type="function">
    <text evidence="1">Phosphorylase b kinase catalyzes the phosphorylation of serine in certain substrates, including troponin I.</text>
</comment>
<evidence type="ECO:0000256" key="2">
    <source>
        <dbReference type="SAM" id="MobiDB-lite"/>
    </source>
</evidence>
<reference evidence="3 4" key="1">
    <citation type="submission" date="2022-01" db="EMBL/GenBank/DDBJ databases">
        <title>A chromosomal length assembly of Cordylochernes scorpioides.</title>
        <authorList>
            <person name="Zeh D."/>
            <person name="Zeh J."/>
        </authorList>
    </citation>
    <scope>NUCLEOTIDE SEQUENCE [LARGE SCALE GENOMIC DNA]</scope>
    <source>
        <strain evidence="3">IN4F17</strain>
        <tissue evidence="3">Whole Body</tissue>
    </source>
</reference>